<name>A0A9Q8PCL0_PASFU</name>
<dbReference type="EMBL" id="CP090169">
    <property type="protein sequence ID" value="UJO19998.1"/>
    <property type="molecule type" value="Genomic_DNA"/>
</dbReference>
<dbReference type="InterPro" id="IPR011333">
    <property type="entry name" value="SKP1/BTB/POZ_sf"/>
</dbReference>
<dbReference type="Gene3D" id="3.30.710.10">
    <property type="entry name" value="Potassium Channel Kv1.1, Chain A"/>
    <property type="match status" value="1"/>
</dbReference>
<reference evidence="1" key="1">
    <citation type="submission" date="2021-12" db="EMBL/GenBank/DDBJ databases">
        <authorList>
            <person name="Zaccaron A."/>
            <person name="Stergiopoulos I."/>
        </authorList>
    </citation>
    <scope>NUCLEOTIDE SEQUENCE</scope>
    <source>
        <strain evidence="1">Race5_Kim</strain>
    </source>
</reference>
<proteinExistence type="predicted"/>
<protein>
    <recommendedName>
        <fullName evidence="3">BTB domain-containing protein</fullName>
    </recommendedName>
</protein>
<dbReference type="Proteomes" id="UP000756132">
    <property type="component" value="Chromosome 7"/>
</dbReference>
<reference evidence="1" key="2">
    <citation type="journal article" date="2022" name="Microb. Genom.">
        <title>A chromosome-scale genome assembly of the tomato pathogen Cladosporium fulvum reveals a compartmentalized genome architecture and the presence of a dispensable chromosome.</title>
        <authorList>
            <person name="Zaccaron A.Z."/>
            <person name="Chen L.H."/>
            <person name="Samaras A."/>
            <person name="Stergiopoulos I."/>
        </authorList>
    </citation>
    <scope>NUCLEOTIDE SEQUENCE</scope>
    <source>
        <strain evidence="1">Race5_Kim</strain>
    </source>
</reference>
<evidence type="ECO:0008006" key="3">
    <source>
        <dbReference type="Google" id="ProtNLM"/>
    </source>
</evidence>
<sequence length="291" mass="31987">MADTTITAEKNDEESLPSLISLFEPTEESVCDFGDIILVADNGFHPVSKIRVSSCILANTPTFFKALFSKKYAEGQLTGEPGPREVTIKEKPSALVALCCLLHCRDPAGERASGEHDPLQHILELAITADKYDATKTIYLQAEALLTRHESDSYCNTHTLTLVAAACLLDSVKFFREFSTDLVDNLALIQFGNIPEGVLEHLPPGLISSVTAQIAVVRQQYTLEITELVEQFTRACERVGEPTSNVNTFLTKLKDAGLWPISFAIRWLCSPCAIAKTAAPRSRQCIRVEVC</sequence>
<organism evidence="1 2">
    <name type="scientific">Passalora fulva</name>
    <name type="common">Tomato leaf mold</name>
    <name type="synonym">Cladosporium fulvum</name>
    <dbReference type="NCBI Taxonomy" id="5499"/>
    <lineage>
        <taxon>Eukaryota</taxon>
        <taxon>Fungi</taxon>
        <taxon>Dikarya</taxon>
        <taxon>Ascomycota</taxon>
        <taxon>Pezizomycotina</taxon>
        <taxon>Dothideomycetes</taxon>
        <taxon>Dothideomycetidae</taxon>
        <taxon>Mycosphaerellales</taxon>
        <taxon>Mycosphaerellaceae</taxon>
        <taxon>Fulvia</taxon>
    </lineage>
</organism>
<evidence type="ECO:0000313" key="1">
    <source>
        <dbReference type="EMBL" id="UJO19998.1"/>
    </source>
</evidence>
<dbReference type="GeneID" id="71990039"/>
<dbReference type="OrthoDB" id="5275938at2759"/>
<dbReference type="RefSeq" id="XP_047764364.1">
    <property type="nucleotide sequence ID" value="XM_047909309.1"/>
</dbReference>
<dbReference type="AlphaFoldDB" id="A0A9Q8PCL0"/>
<keyword evidence="2" id="KW-1185">Reference proteome</keyword>
<evidence type="ECO:0000313" key="2">
    <source>
        <dbReference type="Proteomes" id="UP000756132"/>
    </source>
</evidence>
<dbReference type="KEGG" id="ffu:CLAFUR5_10161"/>
<accession>A0A9Q8PCL0</accession>
<gene>
    <name evidence="1" type="ORF">CLAFUR5_10161</name>
</gene>